<evidence type="ECO:0000313" key="1">
    <source>
        <dbReference type="EMBL" id="SDY14239.1"/>
    </source>
</evidence>
<protein>
    <recommendedName>
        <fullName evidence="3">ApeA N-terminal domain-containing protein</fullName>
    </recommendedName>
</protein>
<proteinExistence type="predicted"/>
<evidence type="ECO:0000313" key="2">
    <source>
        <dbReference type="Proteomes" id="UP000199595"/>
    </source>
</evidence>
<dbReference type="RefSeq" id="WP_090126738.1">
    <property type="nucleotide sequence ID" value="NZ_FNNJ01000037.1"/>
</dbReference>
<dbReference type="EMBL" id="FNNJ01000037">
    <property type="protein sequence ID" value="SDY14239.1"/>
    <property type="molecule type" value="Genomic_DNA"/>
</dbReference>
<dbReference type="AlphaFoldDB" id="A0A1H3HHU4"/>
<reference evidence="1 2" key="1">
    <citation type="submission" date="2016-10" db="EMBL/GenBank/DDBJ databases">
        <authorList>
            <person name="de Groot N.N."/>
        </authorList>
    </citation>
    <scope>NUCLEOTIDE SEQUENCE [LARGE SCALE GENOMIC DNA]</scope>
    <source>
        <strain evidence="1 2">DSM 24956</strain>
    </source>
</reference>
<organism evidence="1 2">
    <name type="scientific">Lutibacter oricola</name>
    <dbReference type="NCBI Taxonomy" id="762486"/>
    <lineage>
        <taxon>Bacteria</taxon>
        <taxon>Pseudomonadati</taxon>
        <taxon>Bacteroidota</taxon>
        <taxon>Flavobacteriia</taxon>
        <taxon>Flavobacteriales</taxon>
        <taxon>Flavobacteriaceae</taxon>
        <taxon>Lutibacter</taxon>
    </lineage>
</organism>
<dbReference type="Proteomes" id="UP000199595">
    <property type="component" value="Unassembled WGS sequence"/>
</dbReference>
<sequence>MNLKYTIIEGTLNGEMKQCEIPFALVFEENGIYFLETFLPVDFFEKNDFSKKYNLTGKTEKGYKIEIKDLTYSLYQGKNRKAKFVCRNYLKLTKENNISKELIGDREDSILFIEIEGFNTKFSDYTDVKKIRQYGEVDDFDINFDHTSCSMYAQIDGFRENYFHLVFSKSVSNDLISIDFTKNSGQGILTFKHYQKLKKQFIGFLSLINGGDVYVRRELTGKTYKVDGSDSQIVYIYSFFKKNTSNTSHYIPINDNHSYSSSIFQNAFLECFNNFYHSDIKLDLVSIISSLNASFTTSGIQQSYSILINALEKLCSNYQKSNENLIENYIPNELWENTIKDNLIKVLKAYKPQINSNDKNNFSIFNSKIGDLNRRKNSTVEKMYELFKFGCIPINENVNNLINKERHTAVHNGEFGKNSTEEYINYLKLDHILRDLILNIIDYRSYRKHTYEYATIEERRKAYPKRKKEPVTYVCSQPYRK</sequence>
<gene>
    <name evidence="1" type="ORF">SAMN05444411_1371</name>
</gene>
<evidence type="ECO:0008006" key="3">
    <source>
        <dbReference type="Google" id="ProtNLM"/>
    </source>
</evidence>
<name>A0A1H3HHU4_9FLAO</name>
<keyword evidence="2" id="KW-1185">Reference proteome</keyword>
<dbReference type="OrthoDB" id="1415712at2"/>
<accession>A0A1H3HHU4</accession>